<dbReference type="Proteomes" id="UP000585474">
    <property type="component" value="Unassembled WGS sequence"/>
</dbReference>
<sequence length="876" mass="94465">MSSRGGSSSSNGGGVQSIPAAARKMVQSLKEIVHCPDAEIYAMLKDCNMDPNEAVSRLLSQVRHHVPCAGQLEKGLIRNPSADPALPRLFSHILDADPFHEVKSKREKKKENKDTTEFRSRGVSNTSNRVGRGGTDRYDGGRGGSSQFSSSDSGALRGKPAYKKENGTNNHTSPSSSVAFGMAGNNFNWQPPVQCDPITTENKATTGGTVDGMLSSSQPLSGYQSAWSGVPGQVSMADIVKRGRSNGKASTTVNPSQYGVSQHYVQTSRSNVSCHEWRSYEDHASKVEEFNTEPVFGTGHHVSPNDDWPLIERPPSAGVPPGASDLQADASNLFSDIMNQHSQSPKDEVRAVEDAAIENINANHAESPSAANRKIQEDNSESDFLFNDSIYENMDSYQTHKSALEHQEVEDVGDSVSSVTSNLQQLSVQEVCGTPPEEDNPTVIIPSHLQVQTADCSHLSFGSFGSGASAAFSRPVSSRPLQNNMEDASADVDVSSVGHSDPRNPEYYVDERTASEENLIHRPGASAGSYDSPSSSQPEVLKQENTEALHDNQYMFPSSTSNYNFENEQQLNAAFPHSQTSSQMQNLVPFSSVMQAYTNSLPSSLLAASVQPVRESDLPYSPFPMTQTMPTKYGNTVSSVSSSTISIPEALETAGFSSAQPTAQTLPGNSIATGPSLPPHLAVHPYSQSTVPLGPYANMISYPFLPQSYSYMPSAFQQAFAACLSLPLLLLGIGGFGSSNNIPGNFPMNPPAAPGTANIGYDEVMSSQYKDTNHLISLQQNENSAMWVHGPGSRTMSPVPASTYYNLQGQTQPPSGYRQTQQPSQNYGGLNYPNFYLSQTGISLDHQQQNPREGLLGGSHGQPSKQSHQQLWQNSY</sequence>
<dbReference type="InterPro" id="IPR009719">
    <property type="entry name" value="GIP1_N"/>
</dbReference>
<dbReference type="AlphaFoldDB" id="A0A7J0DJB5"/>
<name>A0A7J0DJB5_9ERIC</name>
<dbReference type="OrthoDB" id="762072at2759"/>
<feature type="compositionally biased region" description="Low complexity" evidence="1">
    <location>
        <begin position="145"/>
        <end position="154"/>
    </location>
</feature>
<gene>
    <name evidence="3" type="ORF">Acr_00g0046010</name>
</gene>
<dbReference type="Pfam" id="PF06972">
    <property type="entry name" value="GIP1_N"/>
    <property type="match status" value="1"/>
</dbReference>
<evidence type="ECO:0000313" key="3">
    <source>
        <dbReference type="EMBL" id="GFS36456.1"/>
    </source>
</evidence>
<accession>A0A7J0DJB5</accession>
<evidence type="ECO:0000259" key="2">
    <source>
        <dbReference type="Pfam" id="PF06972"/>
    </source>
</evidence>
<feature type="region of interest" description="Disordered" evidence="1">
    <location>
        <begin position="101"/>
        <end position="177"/>
    </location>
</feature>
<feature type="compositionally biased region" description="Basic and acidic residues" evidence="1">
    <location>
        <begin position="101"/>
        <end position="120"/>
    </location>
</feature>
<feature type="compositionally biased region" description="Polar residues" evidence="1">
    <location>
        <begin position="805"/>
        <end position="828"/>
    </location>
</feature>
<dbReference type="PANTHER" id="PTHR46445:SF3">
    <property type="entry name" value="RNA POLYMERASE II DEGRADATION FACTOR-LIKE PROTEIN (DUF1296)-RELATED"/>
    <property type="match status" value="1"/>
</dbReference>
<comment type="caution">
    <text evidence="3">The sequence shown here is derived from an EMBL/GenBank/DDBJ whole genome shotgun (WGS) entry which is preliminary data.</text>
</comment>
<feature type="compositionally biased region" description="Low complexity" evidence="1">
    <location>
        <begin position="523"/>
        <end position="536"/>
    </location>
</feature>
<proteinExistence type="predicted"/>
<feature type="compositionally biased region" description="Polar residues" evidence="1">
    <location>
        <begin position="167"/>
        <end position="177"/>
    </location>
</feature>
<dbReference type="PANTHER" id="PTHR46445">
    <property type="entry name" value="RNA POLYMERASE II DEGRADATION FACTOR-LIKE PROTEIN (DUF1296)"/>
    <property type="match status" value="1"/>
</dbReference>
<dbReference type="EMBL" id="BJWL01000252">
    <property type="protein sequence ID" value="GFS36456.1"/>
    <property type="molecule type" value="Genomic_DNA"/>
</dbReference>
<feature type="region of interest" description="Disordered" evidence="1">
    <location>
        <begin position="849"/>
        <end position="876"/>
    </location>
</feature>
<dbReference type="SUPFAM" id="SSF46934">
    <property type="entry name" value="UBA-like"/>
    <property type="match status" value="1"/>
</dbReference>
<organism evidence="3 4">
    <name type="scientific">Actinidia rufa</name>
    <dbReference type="NCBI Taxonomy" id="165716"/>
    <lineage>
        <taxon>Eukaryota</taxon>
        <taxon>Viridiplantae</taxon>
        <taxon>Streptophyta</taxon>
        <taxon>Embryophyta</taxon>
        <taxon>Tracheophyta</taxon>
        <taxon>Spermatophyta</taxon>
        <taxon>Magnoliopsida</taxon>
        <taxon>eudicotyledons</taxon>
        <taxon>Gunneridae</taxon>
        <taxon>Pentapetalae</taxon>
        <taxon>asterids</taxon>
        <taxon>Ericales</taxon>
        <taxon>Actinidiaceae</taxon>
        <taxon>Actinidia</taxon>
    </lineage>
</organism>
<dbReference type="InterPro" id="IPR009060">
    <property type="entry name" value="UBA-like_sf"/>
</dbReference>
<feature type="region of interest" description="Disordered" evidence="1">
    <location>
        <begin position="805"/>
        <end position="831"/>
    </location>
</feature>
<feature type="region of interest" description="Disordered" evidence="1">
    <location>
        <begin position="522"/>
        <end position="541"/>
    </location>
</feature>
<keyword evidence="4" id="KW-1185">Reference proteome</keyword>
<feature type="compositionally biased region" description="Polar residues" evidence="1">
    <location>
        <begin position="861"/>
        <end position="876"/>
    </location>
</feature>
<evidence type="ECO:0000256" key="1">
    <source>
        <dbReference type="SAM" id="MobiDB-lite"/>
    </source>
</evidence>
<reference evidence="4" key="1">
    <citation type="submission" date="2019-07" db="EMBL/GenBank/DDBJ databases">
        <title>De Novo Assembly of kiwifruit Actinidia rufa.</title>
        <authorList>
            <person name="Sugita-Konishi S."/>
            <person name="Sato K."/>
            <person name="Mori E."/>
            <person name="Abe Y."/>
            <person name="Kisaki G."/>
            <person name="Hamano K."/>
            <person name="Suezawa K."/>
            <person name="Otani M."/>
            <person name="Fukuda T."/>
            <person name="Manabe T."/>
            <person name="Gomi K."/>
            <person name="Tabuchi M."/>
            <person name="Akimitsu K."/>
            <person name="Kataoka I."/>
        </authorList>
    </citation>
    <scope>NUCLEOTIDE SEQUENCE [LARGE SCALE GENOMIC DNA]</scope>
    <source>
        <strain evidence="4">cv. Fuchu</strain>
    </source>
</reference>
<protein>
    <submittedName>
        <fullName evidence="3">RNA polymerase II degradation factor-like protein</fullName>
    </submittedName>
</protein>
<evidence type="ECO:0000313" key="4">
    <source>
        <dbReference type="Proteomes" id="UP000585474"/>
    </source>
</evidence>
<feature type="domain" description="GBF-interacting protein 1 N-terminal" evidence="2">
    <location>
        <begin position="18"/>
        <end position="61"/>
    </location>
</feature>